<feature type="region of interest" description="Disordered" evidence="7">
    <location>
        <begin position="1"/>
        <end position="76"/>
    </location>
</feature>
<dbReference type="InterPro" id="IPR046964">
    <property type="entry name" value="RTN1-4"/>
</dbReference>
<protein>
    <recommendedName>
        <fullName evidence="6">Reticulon-like protein</fullName>
    </recommendedName>
</protein>
<name>A0A267ERR0_9PLAT</name>
<evidence type="ECO:0000313" key="10">
    <source>
        <dbReference type="Proteomes" id="UP000215902"/>
    </source>
</evidence>
<dbReference type="PROSITE" id="PS50845">
    <property type="entry name" value="RETICULON"/>
    <property type="match status" value="1"/>
</dbReference>
<organism evidence="9 10">
    <name type="scientific">Macrostomum lignano</name>
    <dbReference type="NCBI Taxonomy" id="282301"/>
    <lineage>
        <taxon>Eukaryota</taxon>
        <taxon>Metazoa</taxon>
        <taxon>Spiralia</taxon>
        <taxon>Lophotrochozoa</taxon>
        <taxon>Platyhelminthes</taxon>
        <taxon>Rhabditophora</taxon>
        <taxon>Macrostomorpha</taxon>
        <taxon>Macrostomida</taxon>
        <taxon>Macrostomidae</taxon>
        <taxon>Macrostomum</taxon>
    </lineage>
</organism>
<comment type="subcellular location">
    <subcellularLocation>
        <location evidence="1 6">Endoplasmic reticulum membrane</location>
        <topology evidence="1 6">Multi-pass membrane protein</topology>
    </subcellularLocation>
</comment>
<dbReference type="GO" id="GO:0005789">
    <property type="term" value="C:endoplasmic reticulum membrane"/>
    <property type="evidence" value="ECO:0007669"/>
    <property type="project" value="UniProtKB-SubCell"/>
</dbReference>
<keyword evidence="10" id="KW-1185">Reference proteome</keyword>
<dbReference type="InterPro" id="IPR003388">
    <property type="entry name" value="Reticulon"/>
</dbReference>
<feature type="compositionally biased region" description="Low complexity" evidence="7">
    <location>
        <begin position="43"/>
        <end position="61"/>
    </location>
</feature>
<keyword evidence="5 6" id="KW-0472">Membrane</keyword>
<accession>A0A267ERR0</accession>
<evidence type="ECO:0000256" key="7">
    <source>
        <dbReference type="SAM" id="MobiDB-lite"/>
    </source>
</evidence>
<evidence type="ECO:0000256" key="6">
    <source>
        <dbReference type="RuleBase" id="RU363132"/>
    </source>
</evidence>
<dbReference type="STRING" id="282301.A0A267ERR0"/>
<dbReference type="GO" id="GO:0030424">
    <property type="term" value="C:axon"/>
    <property type="evidence" value="ECO:0007669"/>
    <property type="project" value="TreeGrafter"/>
</dbReference>
<dbReference type="OrthoDB" id="567788at2759"/>
<dbReference type="PANTHER" id="PTHR45799:SF2">
    <property type="entry name" value="RETICULON-LIKE PROTEIN"/>
    <property type="match status" value="1"/>
</dbReference>
<proteinExistence type="predicted"/>
<dbReference type="Pfam" id="PF02453">
    <property type="entry name" value="Reticulon"/>
    <property type="match status" value="1"/>
</dbReference>
<evidence type="ECO:0000256" key="1">
    <source>
        <dbReference type="ARBA" id="ARBA00004477"/>
    </source>
</evidence>
<evidence type="ECO:0000256" key="3">
    <source>
        <dbReference type="ARBA" id="ARBA00022824"/>
    </source>
</evidence>
<evidence type="ECO:0000256" key="2">
    <source>
        <dbReference type="ARBA" id="ARBA00022692"/>
    </source>
</evidence>
<keyword evidence="3 6" id="KW-0256">Endoplasmic reticulum</keyword>
<dbReference type="EMBL" id="NIVC01001772">
    <property type="protein sequence ID" value="PAA64233.1"/>
    <property type="molecule type" value="Genomic_DNA"/>
</dbReference>
<evidence type="ECO:0000313" key="9">
    <source>
        <dbReference type="EMBL" id="PAA64233.1"/>
    </source>
</evidence>
<feature type="transmembrane region" description="Helical" evidence="6">
    <location>
        <begin position="219"/>
        <end position="244"/>
    </location>
</feature>
<feature type="transmembrane region" description="Helical" evidence="6">
    <location>
        <begin position="114"/>
        <end position="141"/>
    </location>
</feature>
<dbReference type="PANTHER" id="PTHR45799">
    <property type="entry name" value="RETICULON-LIKE PROTEIN"/>
    <property type="match status" value="1"/>
</dbReference>
<dbReference type="AlphaFoldDB" id="A0A267ERR0"/>
<evidence type="ECO:0000259" key="8">
    <source>
        <dbReference type="PROSITE" id="PS50845"/>
    </source>
</evidence>
<feature type="domain" description="Reticulon" evidence="8">
    <location>
        <begin position="92"/>
        <end position="290"/>
    </location>
</feature>
<dbReference type="Proteomes" id="UP000215902">
    <property type="component" value="Unassembled WGS sequence"/>
</dbReference>
<sequence length="290" mass="32205">MSDSEEQQNLLEQPFDQPSGGDGTKKLDDDFEALESAFGTGDQAPASASPPAQPEQQPVQQEEQKQPQETSDSDPNKMLLCCSYLERADPRLKSLLLWSDPKRSGAVLFSSLTLLWACMSLSFVSVLAYLGLAALLCTCAVRLYAFTVKRGVAGTGSGGEQQQQQQQQQDLLACLSEPIRLPRDCVINFVDSRLACMERDVNVLLDLLLFRDSVRTLKFFCCLIVLTYVGSWFNALTLVSFALVSSFCLPKAYSVYYKKVDAVLVQLLDRYRQVNATIRASIPFGKEKKN</sequence>
<gene>
    <name evidence="9" type="ORF">BOX15_Mlig021715g2</name>
</gene>
<reference evidence="9 10" key="1">
    <citation type="submission" date="2017-06" db="EMBL/GenBank/DDBJ databases">
        <title>A platform for efficient transgenesis in Macrostomum lignano, a flatworm model organism for stem cell research.</title>
        <authorList>
            <person name="Berezikov E."/>
        </authorList>
    </citation>
    <scope>NUCLEOTIDE SEQUENCE [LARGE SCALE GENOMIC DNA]</scope>
    <source>
        <strain evidence="9">DV1</strain>
        <tissue evidence="9">Whole organism</tissue>
    </source>
</reference>
<keyword evidence="2 6" id="KW-0812">Transmembrane</keyword>
<evidence type="ECO:0000256" key="4">
    <source>
        <dbReference type="ARBA" id="ARBA00022989"/>
    </source>
</evidence>
<evidence type="ECO:0000256" key="5">
    <source>
        <dbReference type="ARBA" id="ARBA00023136"/>
    </source>
</evidence>
<keyword evidence="4 6" id="KW-1133">Transmembrane helix</keyword>
<comment type="caution">
    <text evidence="9">The sequence shown here is derived from an EMBL/GenBank/DDBJ whole genome shotgun (WGS) entry which is preliminary data.</text>
</comment>